<evidence type="ECO:0000313" key="3">
    <source>
        <dbReference type="Proteomes" id="UP000331127"/>
    </source>
</evidence>
<feature type="region of interest" description="Disordered" evidence="1">
    <location>
        <begin position="519"/>
        <end position="633"/>
    </location>
</feature>
<accession>A0A5M3WQ56</accession>
<proteinExistence type="predicted"/>
<feature type="compositionally biased region" description="Basic residues" evidence="1">
    <location>
        <begin position="1"/>
        <end position="10"/>
    </location>
</feature>
<dbReference type="InterPro" id="IPR040871">
    <property type="entry name" value="HopA1"/>
</dbReference>
<feature type="region of interest" description="Disordered" evidence="1">
    <location>
        <begin position="1"/>
        <end position="116"/>
    </location>
</feature>
<feature type="compositionally biased region" description="Polar residues" evidence="1">
    <location>
        <begin position="88"/>
        <end position="103"/>
    </location>
</feature>
<dbReference type="EMBL" id="BLAE01000012">
    <property type="protein sequence ID" value="GES08843.1"/>
    <property type="molecule type" value="Genomic_DNA"/>
</dbReference>
<keyword evidence="3" id="KW-1185">Reference proteome</keyword>
<gene>
    <name evidence="2" type="ORF">Amac_024390</name>
</gene>
<dbReference type="Pfam" id="PF17914">
    <property type="entry name" value="HopA1"/>
    <property type="match status" value="1"/>
</dbReference>
<feature type="compositionally biased region" description="Low complexity" evidence="1">
    <location>
        <begin position="29"/>
        <end position="39"/>
    </location>
</feature>
<feature type="compositionally biased region" description="Polar residues" evidence="1">
    <location>
        <begin position="622"/>
        <end position="633"/>
    </location>
</feature>
<reference evidence="2 3" key="1">
    <citation type="submission" date="2019-10" db="EMBL/GenBank/DDBJ databases">
        <title>Whole genome shotgun sequence of Acrocarpospora macrocephala NBRC 16266.</title>
        <authorList>
            <person name="Ichikawa N."/>
            <person name="Kimura A."/>
            <person name="Kitahashi Y."/>
            <person name="Komaki H."/>
            <person name="Oguchi A."/>
        </authorList>
    </citation>
    <scope>NUCLEOTIDE SEQUENCE [LARGE SCALE GENOMIC DNA]</scope>
    <source>
        <strain evidence="2 3">NBRC 16266</strain>
    </source>
</reference>
<dbReference type="AlphaFoldDB" id="A0A5M3WQ56"/>
<evidence type="ECO:0000313" key="2">
    <source>
        <dbReference type="EMBL" id="GES08843.1"/>
    </source>
</evidence>
<sequence length="633" mass="67646">MYKPKPKPKSKPVEKTDEADTSKEKDESAATTTTTIPAKKTPPKIPPKLPKKTVSTTTVPRIAPKLPPKPVQKQTTVPPSEGTGVARTPTQSSSTVKPTTVAGSTAPPPGASKTSALVIPRKPLPIVPAHTQTGTLPRKPLPPIPAPAKTPATTLVSAKLTVVEPPVPKGDPIPPVKATITGGTVLKAPAKLDTPPPLSRTLVPRITIPTQRFTSDRAASPTGASALSKTKRGQGFVDDAVRRRLNDERDMLFFVDLYNRWYGVDGNLKPPDKNSTRQKDIYAMMGLGGVGYLEDAITLQDFRQFVNGAKGNYSVRQQSTEKYPQWRDALTAGDYFYVDNRKYLPKWDDLAWVEGIKKRTRRLIVNVRSQDAGLRAAGALTRLLSDPVVGPHFYQFKVFLSTTSQPERDIKNDKLVVYYIVGPDSADGADVVGDQLVAAITSVLEADDADPATSPFYSTVTTPISWAEEAEDYLTGYTGKSFTQTRSMIIADVINNTPRVGDAAELAYRILLAFEDKGVSAPSRHRHTGRTGPTGPTGITGLGETTGTLTIPTTGSFGTTTSDPTDTLTTTTTTTPPPRTTTTTTTPPPTTTTTTTSSSPTTTTTTTTTPQSGTDVAPTPTPTTSEVLTESGV</sequence>
<comment type="caution">
    <text evidence="2">The sequence shown here is derived from an EMBL/GenBank/DDBJ whole genome shotgun (WGS) entry which is preliminary data.</text>
</comment>
<organism evidence="2 3">
    <name type="scientific">Acrocarpospora macrocephala</name>
    <dbReference type="NCBI Taxonomy" id="150177"/>
    <lineage>
        <taxon>Bacteria</taxon>
        <taxon>Bacillati</taxon>
        <taxon>Actinomycetota</taxon>
        <taxon>Actinomycetes</taxon>
        <taxon>Streptosporangiales</taxon>
        <taxon>Streptosporangiaceae</taxon>
        <taxon>Acrocarpospora</taxon>
    </lineage>
</organism>
<dbReference type="Proteomes" id="UP000331127">
    <property type="component" value="Unassembled WGS sequence"/>
</dbReference>
<protein>
    <submittedName>
        <fullName evidence="2">Uncharacterized protein</fullName>
    </submittedName>
</protein>
<feature type="compositionally biased region" description="Basic and acidic residues" evidence="1">
    <location>
        <begin position="11"/>
        <end position="28"/>
    </location>
</feature>
<evidence type="ECO:0000256" key="1">
    <source>
        <dbReference type="SAM" id="MobiDB-lite"/>
    </source>
</evidence>
<name>A0A5M3WQ56_9ACTN</name>
<feature type="compositionally biased region" description="Low complexity" evidence="1">
    <location>
        <begin position="530"/>
        <end position="610"/>
    </location>
</feature>